<dbReference type="RefSeq" id="XP_001009008.2">
    <property type="nucleotide sequence ID" value="XM_001009008.2"/>
</dbReference>
<dbReference type="EMBL" id="GG662830">
    <property type="protein sequence ID" value="EAR88763.2"/>
    <property type="molecule type" value="Genomic_DNA"/>
</dbReference>
<accession>Q22UC4</accession>
<evidence type="ECO:0000313" key="1">
    <source>
        <dbReference type="EMBL" id="EAR88763.2"/>
    </source>
</evidence>
<dbReference type="eggNOG" id="ENOG502R2F2">
    <property type="taxonomic scope" value="Eukaryota"/>
</dbReference>
<dbReference type="GeneID" id="7846111"/>
<reference evidence="2" key="1">
    <citation type="journal article" date="2006" name="PLoS Biol.">
        <title>Macronuclear genome sequence of the ciliate Tetrahymena thermophila, a model eukaryote.</title>
        <authorList>
            <person name="Eisen J.A."/>
            <person name="Coyne R.S."/>
            <person name="Wu M."/>
            <person name="Wu D."/>
            <person name="Thiagarajan M."/>
            <person name="Wortman J.R."/>
            <person name="Badger J.H."/>
            <person name="Ren Q."/>
            <person name="Amedeo P."/>
            <person name="Jones K.M."/>
            <person name="Tallon L.J."/>
            <person name="Delcher A.L."/>
            <person name="Salzberg S.L."/>
            <person name="Silva J.C."/>
            <person name="Haas B.J."/>
            <person name="Majoros W.H."/>
            <person name="Farzad M."/>
            <person name="Carlton J.M."/>
            <person name="Smith R.K. Jr."/>
            <person name="Garg J."/>
            <person name="Pearlman R.E."/>
            <person name="Karrer K.M."/>
            <person name="Sun L."/>
            <person name="Manning G."/>
            <person name="Elde N.C."/>
            <person name="Turkewitz A.P."/>
            <person name="Asai D.J."/>
            <person name="Wilkes D.E."/>
            <person name="Wang Y."/>
            <person name="Cai H."/>
            <person name="Collins K."/>
            <person name="Stewart B.A."/>
            <person name="Lee S.R."/>
            <person name="Wilamowska K."/>
            <person name="Weinberg Z."/>
            <person name="Ruzzo W.L."/>
            <person name="Wloga D."/>
            <person name="Gaertig J."/>
            <person name="Frankel J."/>
            <person name="Tsao C.-C."/>
            <person name="Gorovsky M.A."/>
            <person name="Keeling P.J."/>
            <person name="Waller R.F."/>
            <person name="Patron N.J."/>
            <person name="Cherry J.M."/>
            <person name="Stover N.A."/>
            <person name="Krieger C.J."/>
            <person name="del Toro C."/>
            <person name="Ryder H.F."/>
            <person name="Williamson S.C."/>
            <person name="Barbeau R.A."/>
            <person name="Hamilton E.P."/>
            <person name="Orias E."/>
        </authorList>
    </citation>
    <scope>NUCLEOTIDE SEQUENCE [LARGE SCALE GENOMIC DNA]</scope>
    <source>
        <strain evidence="2">SB210</strain>
    </source>
</reference>
<sequence>MKAIGTGILPQNGFTSMTVNYVQTSVVNSDCLIELIFTWSVSGITTLVIEIPTTNEDQTPIYDSEIFPGMMSGQNVPCVINPSNVGTNNLKESQTQILDCVIERGEVGNFGRPMRIYVRGFSYTAGLSNNLLFKIVTPAAVGRIVNFKVKAIGGDNSVNQVGDQLIAWSDIYKVLVTVAGVSPTTTSQLISFDSPYPFPYGSNASTIRSTATITFINEPMQIQIPYYVNGNYCIIPLVRDPTDISAYYDNSADQVTLYSLKPRIFLIYPKFSYDVLLMNPQQIVHSQYTSSKTQKQITNFTFDKTQYLGLIISTLISSIKSNIFDTFKNAQKNQGIYSFNAINIMNSSIYSELLSDGNGIFSISFDGLIIQTSQYITKCFIMKGLRNLGNPQLMPTCQAVGTSNAINIINFDTIDVPLQIVYQYDQNIGTYTSSAASQFINLYINSASQNQNLPSYNQQDLRIQPTLITSSQLQFQNFVLAQDLSSIQVQVQNVACCQFYSIGSVIYIQFQINTDDEQLIGANTNVVSTFSITYGGVAPNSNCMITTQGNEQARVLSCQFTVTSAMTLDNNWVPISIIFTGGTPLVQRDFYWFRINICDSSQNIKSTVSLEYSRNDPISTQPISVTSISQAAGSPTLLIFTIKSINIALNPVNNQKLFLEFQSNDWPNQLIQGVDVSVSHSSISCLCYQDISAQPILTTQCYFHRKSLPTSTDFLPFHLIEIPITVQSGIDVKCLIPMVLLPPISSTNLNLAFISTIESIRPFFSSRKVTQSQARYYQNAAASLVSKTSFTISQTYTVTFPLNIYDGSVFISSTVNNYQIKITGATAIDVPQVIIAVDPAAGPIFNKQMCLNFQDCQAIGTSILYYRIQANGVTDFSTQTAAINLIDYAQKLFTDYQIQIYIYSSDGHWSFDPNTYSIPQSKNGLRAPAAQAITASLMPYSLNTCGYLATYVFTTVVEIDDMNLNYAFQLVLSQSQIPQVTQACSAKSLSNKALLLCRFTQDAVNYYYTVTILRTNVNIVNKSMKISITLELKNPSPASATLPTATANYEIRYYRKFISQSNYQMISSNSNTLTFDNSQQAAGFTQYSRTYLKFYRFSPIVPCDGTTITTCPIRFFYQNNLPATNYNTLQIQVTTQTTPTSTKVPVTCLAKINNPNGSYTRNPLNCNFISLSGIVQITNPTPNTIIGPGITYEIIMTLGYLNLPVNDFSNISYLASVTTKINNQNVLITQRQVTQYLGTSNALFQKFFILSAQESQVSSIYFEATLTNAQIATNLFPASYIEVLLPQIDYTSPITQFKIGQQIPCDITSNMASIPNYQSPICTMNLKSSTGPVFVRLEKINSYSAGALLTLAIDDIKLVTLTDLQTFDMTLNIQNGSSFYTNTAINLIPLQVQPPYNPPNLDPITYQFNAASLSLGTTTSYSGSITWPINTQQSQFGDKYRISFGTQGIIGVGNTVNALIFNDNLIWMNKLTYRVILKSPNRSQGTPFSLQISNIVNPVVANLIYYGANPTFISEFYSIYLLTNQINSNYPQFSTFINPTQPIQFVSFTNIPGYYPLSRDELFSLTFQIPKVLPFQEVLIQLKDPSVLKFKSCLLVRSNGNQLSQCNVISSSILGLIGISYTSITPATHQMYFIAEIDSTNPIIVNLLVTNDGITTYNLYLNIPLTSPAGYTASLTSMKAFNLNKLKYFSTLNTLTITQPSIYAGTNVKQLFFEFLAIKSLTYNSNPSQNELIQITLPDNTGKFQPVVASDANNLVCYFLLKQQSVLQLPIYSNMYLASSCILDKTQAQPVYKIGSPNVGLQQGNTYQVIIYIDGSQNSQFQIPVSFSRDELLFQMTGLTTVSDTIILFTTIKNFNQLSINYGSMQQGETDNLLFLNFNLQNALQATDGTHDVFVRLELDSQFFPQDAGLQAYYQSHYLPQFNTGNIHSVSSNPQLSSMKLLASFGNPANKKEPIKYSILPFQQLSSSTAYSIIIPALTNPNLDCQLTLRISIMMQDNTGDSVKIITRQTLFNNQRTQQQPSNNFQMTQYSSNSQVQSINMSWSTQITQYGSSLTQNQFLLLAYNNNYQGIIKSSFQQFSVSGFNIYFFSNINLYLINPQNTQTGTITISFSPLSTSDDSASFGWQYGKIFNGLITQYTSPGTQGTLSIITNLLGSIYRNRGFTNVNSQYEIVLNLNAPKIPKGGYLEIDLPTSYLQAAPSPVGDLCFPGKNVANDPSSPLVCYKTDDYTYIVQGTVAFTQNTAIQINMFLVGKQPSASVLLPTVKAYGPNGLVAQSYNIASIPIDSSPQCVNQAVVIMKYLQNIYCNQYGPFQFSFILRQNDIIQAQGQYIQLTMENSWQIAPNPAVQSAFYKQTSQLTWYNSIFSDVSTSPLVVNLPPALNSQFNKQKSYTFNIDTTQAAVPGQNGIQRPQCGFYQFSLSAFIGGNSISNIVEKDFTYFLLEPQPDTTFVFKPLVQSVNRKTAYKMSFKTNVNIQVGDQIWFSFTTSNFIKKIFPETLGFTLNNDGFGQIDCAENPGQNLLSATQIKCYVHKGSATAIPPVMASVQIPVSQAISAGTTIIIWLSNIQNPATVGIVSSVQAAVKRKCRNDNWMCNIYVSYNYFQTIADNSNYLQSNQVSTATSTANQQTVYQTNTQHTFNLMFLQDVKTSDFIVIHYQGQNYQTSRMSPTCTAYSFCLVFPIDQIVIVQLSTQIAANTQSSLTLSGMTNGYFLLDNTQNFYIEIWDGVQYILNVIYQVPAILYSYATQSMTMTITPTQAYNVNMPPPTTQNYFLRDYINTVVIQIQGVWITKDITNFYFTIPTQISYIQKNYCNATLTIPSTSRQPYPLRFDCNLISNSMIELDMTNEMIPFQQSYNTYTIQIYLQFYIDKLAQPGTTGNFQFIGGIDRYPQNYNQYRAVSLAQQTINILPYVLPDLSYLTFNTKSFFDREARICQTQIEFYMILFPNTQINNYKIDQMVFRLPNEFGYPAVKGFDNCSIKGKFNDNVLQCILQRKFAQTKVFMLPDSTYNQDPKIIEINDSQGNLFTAPCIPGAQYNMTVELYSQGILVEKQTIITSPVLGVPLAPSQMNVIPYLDAQKPGLFEFKFQLGQYSIPQGYDAPLAQQYSTIVLTFDSNIGKGYLNDLGTGLKTGDELGCVIKQQTPAQPAGFQLAQNQSRLKCVLQQGWDSVNLPRINITGYQEMPAGTVVQFLITNIQALPVTITSTISMGVAVTYKNTNVTAFFYQSTAIIPTAATIDARTIANNGQIQQQPNYPSSQYVLGYSDYLIQFTSGKAITTNDYISFQFDQNMFNRYSDYTQVGCVQGANTPCSEIHVFGITNQIYIKPGTSIAASSQQTVTIQKLNNAAYSFSGVLNVLGFSQVSQKVDIVYPMTTNIKVDPCKQFKQVIISIDKIVGGENNATITLNITPGHPIPPFGAISALFSSVYPFDLMQMSTSCNVISQTPQNYYGLSRLNCVVSAYNRVDIYLNNATYSQNDQITLQIYGLNTPNFQNPQDIPIILSSYFDSNIYAGRKICTTSTYIPKMNYIAPQTCSMFVIQGSSNVNSLSLYTFKFICQYQYIKEGSTIFIAIDQRFRLSNAIGTVLNCYSADMVTLASSQCQLLLNSNYKYGLQASLRSIESQTFFEISVYLTNPDYPGKDYYFSAEISKYQSLYAIANDLNNSLQYITLIRPIIQNDMNSQIQILNVPRNAGEKSTYAIGIPPQRVYSTAAAIDTVVLEFPSNFASNLGHSLVCGVYFSLLKPTQDNFSYKKLLSTISQKEIDLNYFQIPCVIISPQKISFKISQNLQFNQLSQNNWVNWIIKNIVNPSQYEKLEGFKFTYFSQGSISWYFQGNILYQISYLPKTILSSGIQISDNNINTQASYQFGIQSYSNIPFYNKMAISIRLPVQVFSSVVEIQTQPFCSIYNITSKTPIISSYCDFYQYELLIENAPLDQFNLTQILINVTNILNPTTSFSCNLKDQYLTANISFFEIKLIDLQIGDVLFTNNINTDQANCVDYIDNLFNTALVGPSILSPGLSYNFTINLEVPADGLTIIPSSDINGIKFNPEQIQFLNYVGTSSSFNVIVSSDLMSTKPFFIRFKQTEQNGKFFLPLVPHQVQIIGGQQATIIVQDIDVETTGYPIVMPVIVSQPPANILNLIVQISSQCQHFVTLNPSMILIDSNTFQTNFTITVSANQVPSTNCVLYFSLSSYSTIVHKLIPVVKYISFSLSNSYINPKPLRVILDKYQRPPSQQAGKPCLNMNTNYNAYLVIPSVFTLKLIYTDANHAQFKAITSSLGYFAAIFALQGSPAPTANQMKNPYTYPYLVAAPQIIQVKQIISDKVDYIAQFSVSGLESQTDFVVYGMIFNPDGYSETVNTLFKTQILNYGTIIHIPLQDLLTPQEVIDKLSKTIRVPSSRFINMTSYEYNLQQKNSYLQNNNVVPNYYYEIILAPDQYNDNPSPKQLVDNFIANQLDMFQQLLPQLNIQGKLTSQLSIQVPPKIQTEPQVTYLSYYQVSISMKLVAQAYVYAQIQPYSNSTMLLSRQIYYCLDQQNFNQLSELCFSGLTDTNGNIVISFNNILDSSYYQIYITVSTNMIYKPNIFYEDNEVRYLKIFTPINQNLFLDEGDLTSLKSVNPSLADAIERFLEVPFFHHISQEDTQKVMGNPQ</sequence>
<dbReference type="KEGG" id="tet:TTHERM_00259620"/>
<proteinExistence type="predicted"/>
<organism evidence="1 2">
    <name type="scientific">Tetrahymena thermophila (strain SB210)</name>
    <dbReference type="NCBI Taxonomy" id="312017"/>
    <lineage>
        <taxon>Eukaryota</taxon>
        <taxon>Sar</taxon>
        <taxon>Alveolata</taxon>
        <taxon>Ciliophora</taxon>
        <taxon>Intramacronucleata</taxon>
        <taxon>Oligohymenophorea</taxon>
        <taxon>Hymenostomatida</taxon>
        <taxon>Tetrahymenina</taxon>
        <taxon>Tetrahymenidae</taxon>
        <taxon>Tetrahymena</taxon>
    </lineage>
</organism>
<protein>
    <submittedName>
        <fullName evidence="1">Uncharacterized protein</fullName>
    </submittedName>
</protein>
<dbReference type="Proteomes" id="UP000009168">
    <property type="component" value="Unassembled WGS sequence"/>
</dbReference>
<keyword evidence="2" id="KW-1185">Reference proteome</keyword>
<dbReference type="InParanoid" id="Q22UC4"/>
<evidence type="ECO:0000313" key="2">
    <source>
        <dbReference type="Proteomes" id="UP000009168"/>
    </source>
</evidence>
<name>Q22UC4_TETTS</name>
<dbReference type="HOGENOM" id="CLU_222875_0_0_1"/>
<gene>
    <name evidence="1" type="ORF">TTHERM_00259620</name>
</gene>